<dbReference type="EMBL" id="QXGH01000021">
    <property type="protein sequence ID" value="RHW25847.1"/>
    <property type="molecule type" value="Genomic_DNA"/>
</dbReference>
<sequence length="239" mass="25045">MDLTTREAAGRLGVNQARVRALAAAGTLAARRVGSQWLIDADSVDQQAALIGAGATSRAMASRIAWAASDLADGGRAGWLHAVERHRVRNRVAGAASALIVQRWFGARAVSTRRYAVGADDLEGILGESDVVATGNSAAAAYRLGLTNVGAGDAYVTVAAVDRLVRDHFLIQSTSGNLTLRLVDHVLHLATARTIDGLCVAPRLIVGVDLAEDADARTRAAGLSLVDRVLDEQRTARHG</sequence>
<dbReference type="Pfam" id="PF12728">
    <property type="entry name" value="HTH_17"/>
    <property type="match status" value="1"/>
</dbReference>
<dbReference type="NCBIfam" id="TIGR01764">
    <property type="entry name" value="excise"/>
    <property type="match status" value="1"/>
</dbReference>
<reference evidence="2 3" key="1">
    <citation type="submission" date="2018-09" db="EMBL/GenBank/DDBJ databases">
        <title>Genome sequencing of Nocardioides immobilis CCTCC AB 2017083 for comparison to Nocardioides silvaticus.</title>
        <authorList>
            <person name="Li C."/>
            <person name="Wang G."/>
        </authorList>
    </citation>
    <scope>NUCLEOTIDE SEQUENCE [LARGE SCALE GENOMIC DNA]</scope>
    <source>
        <strain evidence="2 3">CCTCC AB 2017083</strain>
    </source>
</reference>
<organism evidence="2 3">
    <name type="scientific">Nocardioides immobilis</name>
    <dbReference type="NCBI Taxonomy" id="2049295"/>
    <lineage>
        <taxon>Bacteria</taxon>
        <taxon>Bacillati</taxon>
        <taxon>Actinomycetota</taxon>
        <taxon>Actinomycetes</taxon>
        <taxon>Propionibacteriales</taxon>
        <taxon>Nocardioidaceae</taxon>
        <taxon>Nocardioides</taxon>
    </lineage>
</organism>
<proteinExistence type="predicted"/>
<dbReference type="InterPro" id="IPR041657">
    <property type="entry name" value="HTH_17"/>
</dbReference>
<dbReference type="GO" id="GO:0003677">
    <property type="term" value="F:DNA binding"/>
    <property type="evidence" value="ECO:0007669"/>
    <property type="project" value="InterPro"/>
</dbReference>
<dbReference type="Proteomes" id="UP000283644">
    <property type="component" value="Unassembled WGS sequence"/>
</dbReference>
<comment type="caution">
    <text evidence="2">The sequence shown here is derived from an EMBL/GenBank/DDBJ whole genome shotgun (WGS) entry which is preliminary data.</text>
</comment>
<evidence type="ECO:0000259" key="1">
    <source>
        <dbReference type="Pfam" id="PF12728"/>
    </source>
</evidence>
<dbReference type="RefSeq" id="WP_118926549.1">
    <property type="nucleotide sequence ID" value="NZ_QXGH01000021.1"/>
</dbReference>
<evidence type="ECO:0000313" key="3">
    <source>
        <dbReference type="Proteomes" id="UP000283644"/>
    </source>
</evidence>
<dbReference type="OrthoDB" id="4463966at2"/>
<gene>
    <name evidence="2" type="ORF">D0Z08_17580</name>
</gene>
<protein>
    <submittedName>
        <fullName evidence="2">Helix-turn-helix domain-containing protein</fullName>
    </submittedName>
</protein>
<name>A0A417XZS9_9ACTN</name>
<dbReference type="AlphaFoldDB" id="A0A417XZS9"/>
<keyword evidence="3" id="KW-1185">Reference proteome</keyword>
<accession>A0A417XZS9</accession>
<evidence type="ECO:0000313" key="2">
    <source>
        <dbReference type="EMBL" id="RHW25847.1"/>
    </source>
</evidence>
<feature type="domain" description="Helix-turn-helix" evidence="1">
    <location>
        <begin position="3"/>
        <end position="46"/>
    </location>
</feature>
<dbReference type="InterPro" id="IPR010093">
    <property type="entry name" value="SinI_DNA-bd"/>
</dbReference>